<reference evidence="2 3" key="1">
    <citation type="submission" date="2008-07" db="EMBL/GenBank/DDBJ databases">
        <authorList>
            <person name="Tandeau de Marsac N."/>
            <person name="Ferriera S."/>
            <person name="Johnson J."/>
            <person name="Kravitz S."/>
            <person name="Beeson K."/>
            <person name="Sutton G."/>
            <person name="Rogers Y.-H."/>
            <person name="Friedman R."/>
            <person name="Frazier M."/>
            <person name="Venter J.C."/>
        </authorList>
    </citation>
    <scope>NUCLEOTIDE SEQUENCE [LARGE SCALE GENOMIC DNA]</scope>
    <source>
        <strain evidence="2 3">PCC 7420</strain>
    </source>
</reference>
<accession>B4VW88</accession>
<dbReference type="Gene3D" id="2.60.120.380">
    <property type="match status" value="1"/>
</dbReference>
<feature type="signal peptide" evidence="1">
    <location>
        <begin position="1"/>
        <end position="24"/>
    </location>
</feature>
<dbReference type="RefSeq" id="WP_006102887.1">
    <property type="nucleotide sequence ID" value="NZ_DS989856.1"/>
</dbReference>
<gene>
    <name evidence="2" type="ORF">MC7420_6714</name>
</gene>
<keyword evidence="1" id="KW-0732">Signal</keyword>
<name>B4VW88_9CYAN</name>
<feature type="chain" id="PRO_5002827656" description="Peptidase C-terminal archaeal/bacterial domain-containing protein" evidence="1">
    <location>
        <begin position="25"/>
        <end position="156"/>
    </location>
</feature>
<evidence type="ECO:0000313" key="2">
    <source>
        <dbReference type="EMBL" id="EDX73666.1"/>
    </source>
</evidence>
<dbReference type="STRING" id="118168.MC7420_6714"/>
<evidence type="ECO:0000256" key="1">
    <source>
        <dbReference type="SAM" id="SignalP"/>
    </source>
</evidence>
<dbReference type="EMBL" id="DS989856">
    <property type="protein sequence ID" value="EDX73666.1"/>
    <property type="molecule type" value="Genomic_DNA"/>
</dbReference>
<dbReference type="eggNOG" id="COG3591">
    <property type="taxonomic scope" value="Bacteria"/>
</dbReference>
<proteinExistence type="predicted"/>
<dbReference type="Proteomes" id="UP000003835">
    <property type="component" value="Unassembled WGS sequence"/>
</dbReference>
<protein>
    <recommendedName>
        <fullName evidence="4">Peptidase C-terminal archaeal/bacterial domain-containing protein</fullName>
    </recommendedName>
</protein>
<organism evidence="2 3">
    <name type="scientific">Coleofasciculus chthonoplastes PCC 7420</name>
    <dbReference type="NCBI Taxonomy" id="118168"/>
    <lineage>
        <taxon>Bacteria</taxon>
        <taxon>Bacillati</taxon>
        <taxon>Cyanobacteriota</taxon>
        <taxon>Cyanophyceae</taxon>
        <taxon>Coleofasciculales</taxon>
        <taxon>Coleofasciculaceae</taxon>
        <taxon>Coleofasciculus</taxon>
    </lineage>
</organism>
<evidence type="ECO:0000313" key="3">
    <source>
        <dbReference type="Proteomes" id="UP000003835"/>
    </source>
</evidence>
<dbReference type="HOGENOM" id="CLU_115813_0_0_3"/>
<dbReference type="AlphaFoldDB" id="B4VW88"/>
<keyword evidence="3" id="KW-1185">Reference proteome</keyword>
<sequence length="156" mass="16555">MLRQRGSQVLIAMVIALTATPVLSQSANFGTLTLSPGFSSDEGAAIGTTGGSFSLPSLVNRDRENNPCLGYAEETPDHIIDLEADFNQLQIAVDSGGQDTTLLITGPNGFALCGDDTGASQDPSVTRSNFEAGEYKIWVGTINPNQAWNYTLTVRE</sequence>
<dbReference type="OrthoDB" id="512115at2"/>
<evidence type="ECO:0008006" key="4">
    <source>
        <dbReference type="Google" id="ProtNLM"/>
    </source>
</evidence>